<protein>
    <recommendedName>
        <fullName evidence="3">Type IV secretion system protein</fullName>
    </recommendedName>
</protein>
<gene>
    <name evidence="1" type="ORF">CINF_1674</name>
</gene>
<proteinExistence type="predicted"/>
<evidence type="ECO:0008006" key="3">
    <source>
        <dbReference type="Google" id="ProtNLM"/>
    </source>
</evidence>
<dbReference type="RefSeq" id="WP_240156120.1">
    <property type="nucleotide sequence ID" value="NZ_CP049075.1"/>
</dbReference>
<dbReference type="AlphaFoldDB" id="A0A7H9CJ47"/>
<dbReference type="Gene3D" id="1.20.58.430">
    <property type="entry name" value="Type IV secretion system, VirB5-domain"/>
    <property type="match status" value="1"/>
</dbReference>
<dbReference type="KEGG" id="cinf:CINF_1674"/>
<evidence type="ECO:0000313" key="2">
    <source>
        <dbReference type="Proteomes" id="UP000509414"/>
    </source>
</evidence>
<organism evidence="1 2">
    <name type="scientific">Candidatus Campylobacter infans</name>
    <dbReference type="NCBI Taxonomy" id="2561898"/>
    <lineage>
        <taxon>Bacteria</taxon>
        <taxon>Pseudomonadati</taxon>
        <taxon>Campylobacterota</taxon>
        <taxon>Epsilonproteobacteria</taxon>
        <taxon>Campylobacterales</taxon>
        <taxon>Campylobacteraceae</taxon>
        <taxon>Campylobacter</taxon>
    </lineage>
</organism>
<reference evidence="1 2" key="1">
    <citation type="submission" date="2020-02" db="EMBL/GenBank/DDBJ databases">
        <title>Complete genome sequence of the novel Campylobacter species Candidatus Campylobacter infans.</title>
        <authorList>
            <person name="Duim B."/>
            <person name="Zomer A."/>
            <person name="van der Graaf L."/>
            <person name="Wagenaar J."/>
        </authorList>
    </citation>
    <scope>NUCLEOTIDE SEQUENCE [LARGE SCALE GENOMIC DNA]</scope>
    <source>
        <strain evidence="1 2">19S00001</strain>
    </source>
</reference>
<evidence type="ECO:0000313" key="1">
    <source>
        <dbReference type="EMBL" id="QLI06147.1"/>
    </source>
</evidence>
<name>A0A7H9CJ47_9BACT</name>
<dbReference type="Proteomes" id="UP000509414">
    <property type="component" value="Chromosome"/>
</dbReference>
<keyword evidence="2" id="KW-1185">Reference proteome</keyword>
<dbReference type="InterPro" id="IPR023220">
    <property type="entry name" value="T4SS_VirB5-domain"/>
</dbReference>
<sequence>MTKETEQIKEQPQQEQIKKSLVAISVATSLFLSNANATGIPTIDVAAIAQAVTGYKQTLQDYAEQIKMYEQMVTDTLNFEKQMKELGVDMNSVYDILGDVQNMVSDMQSLYNSVSNIPDDIMGNIARVQSACSFMKQKNSFFGIEVGKASSIKSKINRCTTALRNGANVRKMVDKLNQDMNKIADPIERAKYQAQIAEIKNVAEFMKQKDVADKTDKLLAFQDTFTSKDKNNPYSQAKMQEDLKYLAKQLNKANNQKQAQALTNTLLLKMLEMMQHQYELNINYTSTMASINQSNSKTSNDLIEEDYQREVVEYKRNDTLFEPTTKQLPKDALGLPKFVFTDPTK</sequence>
<accession>A0A7H9CJ47</accession>
<dbReference type="SUPFAM" id="SSF101082">
    <property type="entry name" value="Typo IV secretion system protein TraC"/>
    <property type="match status" value="1"/>
</dbReference>
<dbReference type="EMBL" id="CP049075">
    <property type="protein sequence ID" value="QLI06147.1"/>
    <property type="molecule type" value="Genomic_DNA"/>
</dbReference>